<keyword evidence="1" id="KW-0805">Transcription regulation</keyword>
<dbReference type="InterPro" id="IPR011711">
    <property type="entry name" value="GntR_C"/>
</dbReference>
<comment type="caution">
    <text evidence="5">The sequence shown here is derived from an EMBL/GenBank/DDBJ whole genome shotgun (WGS) entry which is preliminary data.</text>
</comment>
<proteinExistence type="predicted"/>
<evidence type="ECO:0000259" key="4">
    <source>
        <dbReference type="PROSITE" id="PS50949"/>
    </source>
</evidence>
<evidence type="ECO:0000256" key="1">
    <source>
        <dbReference type="ARBA" id="ARBA00023015"/>
    </source>
</evidence>
<reference evidence="5" key="2">
    <citation type="submission" date="2021-04" db="EMBL/GenBank/DDBJ databases">
        <authorList>
            <person name="Gilroy R."/>
        </authorList>
    </citation>
    <scope>NUCLEOTIDE SEQUENCE</scope>
    <source>
        <strain evidence="5">CHK188-5543</strain>
    </source>
</reference>
<keyword evidence="2" id="KW-0238">DNA-binding</keyword>
<evidence type="ECO:0000256" key="3">
    <source>
        <dbReference type="ARBA" id="ARBA00023163"/>
    </source>
</evidence>
<dbReference type="PROSITE" id="PS50949">
    <property type="entry name" value="HTH_GNTR"/>
    <property type="match status" value="1"/>
</dbReference>
<dbReference type="PANTHER" id="PTHR43537">
    <property type="entry name" value="TRANSCRIPTIONAL REGULATOR, GNTR FAMILY"/>
    <property type="match status" value="1"/>
</dbReference>
<dbReference type="InterPro" id="IPR036390">
    <property type="entry name" value="WH_DNA-bd_sf"/>
</dbReference>
<dbReference type="Gene3D" id="1.10.10.10">
    <property type="entry name" value="Winged helix-like DNA-binding domain superfamily/Winged helix DNA-binding domain"/>
    <property type="match status" value="1"/>
</dbReference>
<dbReference type="SUPFAM" id="SSF48008">
    <property type="entry name" value="GntR ligand-binding domain-like"/>
    <property type="match status" value="1"/>
</dbReference>
<dbReference type="InterPro" id="IPR000524">
    <property type="entry name" value="Tscrpt_reg_HTH_GntR"/>
</dbReference>
<dbReference type="InterPro" id="IPR036388">
    <property type="entry name" value="WH-like_DNA-bd_sf"/>
</dbReference>
<dbReference type="PANTHER" id="PTHR43537:SF5">
    <property type="entry name" value="UXU OPERON TRANSCRIPTIONAL REGULATOR"/>
    <property type="match status" value="1"/>
</dbReference>
<dbReference type="CDD" id="cd07377">
    <property type="entry name" value="WHTH_GntR"/>
    <property type="match status" value="1"/>
</dbReference>
<feature type="domain" description="HTH gntR-type" evidence="4">
    <location>
        <begin position="11"/>
        <end position="79"/>
    </location>
</feature>
<keyword evidence="3" id="KW-0804">Transcription</keyword>
<organism evidence="5 6">
    <name type="scientific">Candidatus Anaerotruncus excrementipullorum</name>
    <dbReference type="NCBI Taxonomy" id="2838465"/>
    <lineage>
        <taxon>Bacteria</taxon>
        <taxon>Bacillati</taxon>
        <taxon>Bacillota</taxon>
        <taxon>Clostridia</taxon>
        <taxon>Eubacteriales</taxon>
        <taxon>Oscillospiraceae</taxon>
        <taxon>Anaerotruncus</taxon>
    </lineage>
</organism>
<dbReference type="Pfam" id="PF00392">
    <property type="entry name" value="GntR"/>
    <property type="match status" value="1"/>
</dbReference>
<dbReference type="AlphaFoldDB" id="A0A9D2B6Z1"/>
<dbReference type="SMART" id="SM00345">
    <property type="entry name" value="HTH_GNTR"/>
    <property type="match status" value="1"/>
</dbReference>
<dbReference type="InterPro" id="IPR008920">
    <property type="entry name" value="TF_FadR/GntR_C"/>
</dbReference>
<dbReference type="Pfam" id="PF07729">
    <property type="entry name" value="FCD"/>
    <property type="match status" value="1"/>
</dbReference>
<sequence>MAENMKKLVPSCLYDQVFENIKRMIRSGEFKPGDLLPGENALAEMMGVSRVTIRQALKRLSEAGVIRTYRGKGSVVAVDWKGLLDEGEFHDQIQQFQEVFFTSTQARRLIEPMVSRQAALSASEEDIARMERAMQNKEEQLVMVPLTGRSSELVDFHTALWMSLHNDVLMKIWEHLAETSATFRSLPLAAPVHRAAQKEEAQRQHEAIFCAVRDHNQEYAYIHMLYHCDWIKEVYGQYFNDFLK</sequence>
<evidence type="ECO:0000313" key="5">
    <source>
        <dbReference type="EMBL" id="HIX65336.1"/>
    </source>
</evidence>
<reference evidence="5" key="1">
    <citation type="journal article" date="2021" name="PeerJ">
        <title>Extensive microbial diversity within the chicken gut microbiome revealed by metagenomics and culture.</title>
        <authorList>
            <person name="Gilroy R."/>
            <person name="Ravi A."/>
            <person name="Getino M."/>
            <person name="Pursley I."/>
            <person name="Horton D.L."/>
            <person name="Alikhan N.F."/>
            <person name="Baker D."/>
            <person name="Gharbi K."/>
            <person name="Hall N."/>
            <person name="Watson M."/>
            <person name="Adriaenssens E.M."/>
            <person name="Foster-Nyarko E."/>
            <person name="Jarju S."/>
            <person name="Secka A."/>
            <person name="Antonio M."/>
            <person name="Oren A."/>
            <person name="Chaudhuri R.R."/>
            <person name="La Ragione R."/>
            <person name="Hildebrand F."/>
            <person name="Pallen M.J."/>
        </authorList>
    </citation>
    <scope>NUCLEOTIDE SEQUENCE</scope>
    <source>
        <strain evidence="5">CHK188-5543</strain>
    </source>
</reference>
<evidence type="ECO:0000313" key="6">
    <source>
        <dbReference type="Proteomes" id="UP000886800"/>
    </source>
</evidence>
<protein>
    <submittedName>
        <fullName evidence="5">GntR family transcriptional regulator</fullName>
    </submittedName>
</protein>
<dbReference type="PRINTS" id="PR00035">
    <property type="entry name" value="HTHGNTR"/>
</dbReference>
<dbReference type="Proteomes" id="UP000886800">
    <property type="component" value="Unassembled WGS sequence"/>
</dbReference>
<dbReference type="Gene3D" id="1.20.120.530">
    <property type="entry name" value="GntR ligand-binding domain-like"/>
    <property type="match status" value="1"/>
</dbReference>
<name>A0A9D2B6Z1_9FIRM</name>
<dbReference type="GO" id="GO:0003700">
    <property type="term" value="F:DNA-binding transcription factor activity"/>
    <property type="evidence" value="ECO:0007669"/>
    <property type="project" value="InterPro"/>
</dbReference>
<dbReference type="SUPFAM" id="SSF46785">
    <property type="entry name" value="Winged helix' DNA-binding domain"/>
    <property type="match status" value="1"/>
</dbReference>
<gene>
    <name evidence="5" type="ORF">H9736_03720</name>
</gene>
<dbReference type="EMBL" id="DXES01000080">
    <property type="protein sequence ID" value="HIX65336.1"/>
    <property type="molecule type" value="Genomic_DNA"/>
</dbReference>
<evidence type="ECO:0000256" key="2">
    <source>
        <dbReference type="ARBA" id="ARBA00023125"/>
    </source>
</evidence>
<accession>A0A9D2B6Z1</accession>
<dbReference type="GO" id="GO:0003677">
    <property type="term" value="F:DNA binding"/>
    <property type="evidence" value="ECO:0007669"/>
    <property type="project" value="UniProtKB-KW"/>
</dbReference>